<proteinExistence type="predicted"/>
<evidence type="ECO:0008006" key="3">
    <source>
        <dbReference type="Google" id="ProtNLM"/>
    </source>
</evidence>
<dbReference type="RefSeq" id="WP_349139616.1">
    <property type="nucleotide sequence ID" value="NZ_JBBMFT010000002.1"/>
</dbReference>
<evidence type="ECO:0000313" key="1">
    <source>
        <dbReference type="EMBL" id="MEQ2456046.1"/>
    </source>
</evidence>
<accession>A0ABV1EN79</accession>
<dbReference type="EMBL" id="JBBMFT010000002">
    <property type="protein sequence ID" value="MEQ2456046.1"/>
    <property type="molecule type" value="Genomic_DNA"/>
</dbReference>
<evidence type="ECO:0000313" key="2">
    <source>
        <dbReference type="Proteomes" id="UP001440599"/>
    </source>
</evidence>
<dbReference type="InterPro" id="IPR013325">
    <property type="entry name" value="RNA_pol_sigma_r2"/>
</dbReference>
<dbReference type="InterPro" id="IPR013324">
    <property type="entry name" value="RNA_pol_sigma_r3/r4-like"/>
</dbReference>
<keyword evidence="2" id="KW-1185">Reference proteome</keyword>
<dbReference type="Proteomes" id="UP001440599">
    <property type="component" value="Unassembled WGS sequence"/>
</dbReference>
<dbReference type="Gene3D" id="1.10.1740.10">
    <property type="match status" value="1"/>
</dbReference>
<protein>
    <recommendedName>
        <fullName evidence="3">Sigma-70 family RNA polymerase sigma factor</fullName>
    </recommendedName>
</protein>
<organism evidence="1 2">
    <name type="scientific">Flavonifractor hominis</name>
    <dbReference type="NCBI Taxonomy" id="3133178"/>
    <lineage>
        <taxon>Bacteria</taxon>
        <taxon>Bacillati</taxon>
        <taxon>Bacillota</taxon>
        <taxon>Clostridia</taxon>
        <taxon>Eubacteriales</taxon>
        <taxon>Oscillospiraceae</taxon>
        <taxon>Flavonifractor</taxon>
    </lineage>
</organism>
<comment type="caution">
    <text evidence="1">The sequence shown here is derived from an EMBL/GenBank/DDBJ whole genome shotgun (WGS) entry which is preliminary data.</text>
</comment>
<name>A0ABV1EN79_9FIRM</name>
<dbReference type="SUPFAM" id="SSF88946">
    <property type="entry name" value="Sigma2 domain of RNA polymerase sigma factors"/>
    <property type="match status" value="1"/>
</dbReference>
<reference evidence="1 2" key="1">
    <citation type="submission" date="2024-03" db="EMBL/GenBank/DDBJ databases">
        <title>Human intestinal bacterial collection.</title>
        <authorList>
            <person name="Pauvert C."/>
            <person name="Hitch T.C.A."/>
            <person name="Clavel T."/>
        </authorList>
    </citation>
    <scope>NUCLEOTIDE SEQUENCE [LARGE SCALE GENOMIC DNA]</scope>
    <source>
        <strain evidence="1 2">CLA-AP-H34</strain>
    </source>
</reference>
<dbReference type="Gene3D" id="1.20.140.160">
    <property type="match status" value="1"/>
</dbReference>
<sequence>MTNEELLEQMANGDEAALTTLCLMNTGLVKERAWLIARQYHCLRQTQYGSLGDYAKETLSELESVGMLALVECIRTGSYDTEKGRFTTYITPFLDGAMRRHLECSMGTLALDRDSMGLVRKTQRLYYQEGKELSEICMSLGISFRAAARAVAYPTHFFSVYDLQGPDDDGDIYERLTINHLSYSAEDAVIRAMTMKCLREEFMQLSKRDQEILGRCFGVYGFPKSDLREIAMRNRVKESGVEKARDQALKHLRDRYRNSFAWKLRRARQIVLAVICTEHLC</sequence>
<gene>
    <name evidence="1" type="ORF">WMO45_05880</name>
</gene>
<dbReference type="SUPFAM" id="SSF88659">
    <property type="entry name" value="Sigma3 and sigma4 domains of RNA polymerase sigma factors"/>
    <property type="match status" value="1"/>
</dbReference>